<dbReference type="FunFam" id="3.40.50.1010:FF:000020">
    <property type="entry name" value="20S-pre-rRNA D-site endonuclease NOB1"/>
    <property type="match status" value="1"/>
</dbReference>
<evidence type="ECO:0000256" key="3">
    <source>
        <dbReference type="ARBA" id="ARBA00022723"/>
    </source>
</evidence>
<keyword evidence="4" id="KW-0378">Hydrolase</keyword>
<dbReference type="OrthoDB" id="446759at2759"/>
<gene>
    <name evidence="6" type="ORF">PXEA_LOCUS25368</name>
</gene>
<feature type="domain" description="Ribonuclease PIN" evidence="5">
    <location>
        <begin position="20"/>
        <end position="106"/>
    </location>
</feature>
<evidence type="ECO:0000256" key="1">
    <source>
        <dbReference type="ARBA" id="ARBA00005858"/>
    </source>
</evidence>
<dbReference type="GO" id="GO:0004521">
    <property type="term" value="F:RNA endonuclease activity"/>
    <property type="evidence" value="ECO:0007669"/>
    <property type="project" value="UniProtKB-ARBA"/>
</dbReference>
<dbReference type="GO" id="GO:0030688">
    <property type="term" value="C:preribosome, small subunit precursor"/>
    <property type="evidence" value="ECO:0007669"/>
    <property type="project" value="TreeGrafter"/>
</dbReference>
<comment type="caution">
    <text evidence="6">The sequence shown here is derived from an EMBL/GenBank/DDBJ whole genome shotgun (WGS) entry which is preliminary data.</text>
</comment>
<dbReference type="GO" id="GO:0005737">
    <property type="term" value="C:cytoplasm"/>
    <property type="evidence" value="ECO:0007669"/>
    <property type="project" value="UniProtKB-ARBA"/>
</dbReference>
<dbReference type="InterPro" id="IPR039907">
    <property type="entry name" value="NOB1"/>
</dbReference>
<dbReference type="Proteomes" id="UP000784294">
    <property type="component" value="Unassembled WGS sequence"/>
</dbReference>
<dbReference type="EMBL" id="CAAALY010128158">
    <property type="protein sequence ID" value="VEL31928.1"/>
    <property type="molecule type" value="Genomic_DNA"/>
</dbReference>
<keyword evidence="7" id="KW-1185">Reference proteome</keyword>
<reference evidence="6" key="1">
    <citation type="submission" date="2018-11" db="EMBL/GenBank/DDBJ databases">
        <authorList>
            <consortium name="Pathogen Informatics"/>
        </authorList>
    </citation>
    <scope>NUCLEOTIDE SEQUENCE</scope>
</reference>
<sequence length="274" mass="30790">MPNAYSFTMCDPDKPKVAHIVADSSSFLRRFKFDNFGVEICTSPEVIRELKDVKTREFIQSIQVPIRLVSPEQDYINRVVKLSKKTGDFTALSKIDISLIALTYQLHCNLVGDPKELEVCPHQIFSCTKISEMPAFLPLAFSFIPEYKRDDCSPSESDGVSEEDDSCELNATKLSTQLNHIDKGIDHSTTEDDWITADNFEDKSLSNYGLGGTIVDDQVSLDKYDLPLPQVACLTSDFAMQNVLMHAGLSILSIHGMLIKRPQAFMLWCASCYR</sequence>
<protein>
    <recommendedName>
        <fullName evidence="5">Ribonuclease PIN domain-containing protein</fullName>
    </recommendedName>
</protein>
<proteinExistence type="inferred from homology"/>
<accession>A0A448XA10</accession>
<evidence type="ECO:0000313" key="6">
    <source>
        <dbReference type="EMBL" id="VEL31928.1"/>
    </source>
</evidence>
<dbReference type="Gene3D" id="3.40.50.1010">
    <property type="entry name" value="5'-nuclease"/>
    <property type="match status" value="1"/>
</dbReference>
<dbReference type="PANTHER" id="PTHR12814">
    <property type="entry name" value="RNA-BINDING PROTEIN NOB1"/>
    <property type="match status" value="1"/>
</dbReference>
<dbReference type="InterPro" id="IPR033411">
    <property type="entry name" value="Ribonuclease_PIN"/>
</dbReference>
<evidence type="ECO:0000256" key="4">
    <source>
        <dbReference type="ARBA" id="ARBA00022801"/>
    </source>
</evidence>
<evidence type="ECO:0000259" key="5">
    <source>
        <dbReference type="Pfam" id="PF17146"/>
    </source>
</evidence>
<dbReference type="Pfam" id="PF17146">
    <property type="entry name" value="PIN_6"/>
    <property type="match status" value="1"/>
</dbReference>
<dbReference type="PANTHER" id="PTHR12814:SF2">
    <property type="entry name" value="RNA-BINDING PROTEIN NOB1"/>
    <property type="match status" value="1"/>
</dbReference>
<keyword evidence="2" id="KW-0540">Nuclease</keyword>
<evidence type="ECO:0000256" key="2">
    <source>
        <dbReference type="ARBA" id="ARBA00022722"/>
    </source>
</evidence>
<dbReference type="GO" id="GO:0046872">
    <property type="term" value="F:metal ion binding"/>
    <property type="evidence" value="ECO:0007669"/>
    <property type="project" value="UniProtKB-KW"/>
</dbReference>
<dbReference type="GO" id="GO:0016787">
    <property type="term" value="F:hydrolase activity"/>
    <property type="evidence" value="ECO:0007669"/>
    <property type="project" value="UniProtKB-KW"/>
</dbReference>
<dbReference type="AlphaFoldDB" id="A0A448XA10"/>
<evidence type="ECO:0000313" key="7">
    <source>
        <dbReference type="Proteomes" id="UP000784294"/>
    </source>
</evidence>
<dbReference type="CDD" id="cd09876">
    <property type="entry name" value="PIN_Nob1-like"/>
    <property type="match status" value="1"/>
</dbReference>
<comment type="similarity">
    <text evidence="1">Belongs to the NOB1 family.</text>
</comment>
<organism evidence="6 7">
    <name type="scientific">Protopolystoma xenopodis</name>
    <dbReference type="NCBI Taxonomy" id="117903"/>
    <lineage>
        <taxon>Eukaryota</taxon>
        <taxon>Metazoa</taxon>
        <taxon>Spiralia</taxon>
        <taxon>Lophotrochozoa</taxon>
        <taxon>Platyhelminthes</taxon>
        <taxon>Monogenea</taxon>
        <taxon>Polyopisthocotylea</taxon>
        <taxon>Polystomatidea</taxon>
        <taxon>Polystomatidae</taxon>
        <taxon>Protopolystoma</taxon>
    </lineage>
</organism>
<dbReference type="GO" id="GO:0031981">
    <property type="term" value="C:nuclear lumen"/>
    <property type="evidence" value="ECO:0007669"/>
    <property type="project" value="UniProtKB-ARBA"/>
</dbReference>
<dbReference type="GO" id="GO:0030490">
    <property type="term" value="P:maturation of SSU-rRNA"/>
    <property type="evidence" value="ECO:0007669"/>
    <property type="project" value="TreeGrafter"/>
</dbReference>
<keyword evidence="3" id="KW-0479">Metal-binding</keyword>
<name>A0A448XA10_9PLAT</name>